<dbReference type="EMBL" id="BAAABV010000038">
    <property type="protein sequence ID" value="GAA0325422.1"/>
    <property type="molecule type" value="Genomic_DNA"/>
</dbReference>
<comment type="caution">
    <text evidence="1">The sequence shown here is derived from an EMBL/GenBank/DDBJ whole genome shotgun (WGS) entry which is preliminary data.</text>
</comment>
<reference evidence="1 2" key="1">
    <citation type="journal article" date="2019" name="Int. J. Syst. Evol. Microbiol.">
        <title>The Global Catalogue of Microorganisms (GCM) 10K type strain sequencing project: providing services to taxonomists for standard genome sequencing and annotation.</title>
        <authorList>
            <consortium name="The Broad Institute Genomics Platform"/>
            <consortium name="The Broad Institute Genome Sequencing Center for Infectious Disease"/>
            <person name="Wu L."/>
            <person name="Ma J."/>
        </authorList>
    </citation>
    <scope>NUCLEOTIDE SEQUENCE [LARGE SCALE GENOMIC DNA]</scope>
    <source>
        <strain evidence="1 2">JCM 4505</strain>
    </source>
</reference>
<keyword evidence="2" id="KW-1185">Reference proteome</keyword>
<gene>
    <name evidence="1" type="ORF">GCM10010302_75670</name>
</gene>
<evidence type="ECO:0000313" key="1">
    <source>
        <dbReference type="EMBL" id="GAA0325422.1"/>
    </source>
</evidence>
<evidence type="ECO:0000313" key="2">
    <source>
        <dbReference type="Proteomes" id="UP001501867"/>
    </source>
</evidence>
<protein>
    <submittedName>
        <fullName evidence="1">Uncharacterized protein</fullName>
    </submittedName>
</protein>
<accession>A0ABN0W533</accession>
<proteinExistence type="predicted"/>
<dbReference type="Proteomes" id="UP001501867">
    <property type="component" value="Unassembled WGS sequence"/>
</dbReference>
<dbReference type="RefSeq" id="WP_344170213.1">
    <property type="nucleotide sequence ID" value="NZ_BAAABV010000038.1"/>
</dbReference>
<organism evidence="1 2">
    <name type="scientific">Streptomyces polychromogenes</name>
    <dbReference type="NCBI Taxonomy" id="67342"/>
    <lineage>
        <taxon>Bacteria</taxon>
        <taxon>Bacillati</taxon>
        <taxon>Actinomycetota</taxon>
        <taxon>Actinomycetes</taxon>
        <taxon>Kitasatosporales</taxon>
        <taxon>Streptomycetaceae</taxon>
        <taxon>Streptomyces</taxon>
    </lineage>
</organism>
<name>A0ABN0W533_9ACTN</name>
<sequence>MSELTHAPVMELLRASLDPASHREDVVSKLDLPTGRLIAAAAHADADDNGADRLTNLAAGLALAALGLSAEVASRGEKTLEEFLDGLEQAGDDEVHKLMAETIRGMLHDQGVEVMGRTLAQDQARFLDLLLALTSYCGTSILALQAIGTPAETTLDDLEGALRDAGDEAEPAATS</sequence>